<comment type="similarity">
    <text evidence="3">Belongs to the CENP-L/IML3 family.</text>
</comment>
<feature type="compositionally biased region" description="Polar residues" evidence="8">
    <location>
        <begin position="74"/>
        <end position="83"/>
    </location>
</feature>
<evidence type="ECO:0000256" key="2">
    <source>
        <dbReference type="ARBA" id="ARBA00004584"/>
    </source>
</evidence>
<dbReference type="InterPro" id="IPR025204">
    <property type="entry name" value="CENP-L"/>
</dbReference>
<dbReference type="GeneID" id="108682709"/>
<sequence length="584" mass="64553">MPPKKNIRSSAFSKTKGTSMGTKKSQPKARARTASAPSGPYVSTPIRDTNVGPVVAPRKILSDDDSVPRKRSLPPTSSTQTLRGLSKSGSSKSPTSKVLQPSLQGNARRSPGTTAASSGRVTPVSPGQVRNTSLGSGSAFKKPSYRHSLRRSLYVPPSSHRRHSARLSSGEASSVLPAPEATISQSTPAASVLFTSVVDASSAKRPRLATPHLHAGGAGHRTTPFKAQCPKVAHRPLQQIPAPEYSKEQISAWDSEIKTWLNKTWKLAYLSAMSGFDVHVPNLRSSYQKTLRNKISELLPFNVQVELLPVHCFSRNLSITDAVSLTISYSLPREWDLRSPSRKRKKKETQEATDNRRILYKSFMVQAQLKDRSADTAGINWYPLYFYVGRERIHQAVELWLADSFGAYVSQKGLKASALLWASGLWYQQSCADPNFPVSLSYAIVGLSADGWQHHRRYPSSSKVRDESFVSLEMPADTMKKIATCIFSESDEAQVTGSERDLFHCLVGKIIAQMTHLPASCLRLLSIKTSCVTLFRSGQVRVSCKRHLLGLLQWLLELHREDSLLDQIGDMNLTRLLEDEEITF</sequence>
<feature type="compositionally biased region" description="Polar residues" evidence="8">
    <location>
        <begin position="98"/>
        <end position="120"/>
    </location>
</feature>
<feature type="region of interest" description="Disordered" evidence="8">
    <location>
        <begin position="1"/>
        <end position="173"/>
    </location>
</feature>
<comment type="subcellular location">
    <subcellularLocation>
        <location evidence="2">Chromosome</location>
        <location evidence="2">Centromere</location>
    </subcellularLocation>
    <subcellularLocation>
        <location evidence="1">Nucleus</location>
    </subcellularLocation>
</comment>
<dbReference type="Proteomes" id="UP000694843">
    <property type="component" value="Unplaced"/>
</dbReference>
<dbReference type="KEGG" id="hazt:108682709"/>
<evidence type="ECO:0000256" key="4">
    <source>
        <dbReference type="ARBA" id="ARBA00016380"/>
    </source>
</evidence>
<gene>
    <name evidence="10" type="primary">LOC108682709</name>
</gene>
<dbReference type="RefSeq" id="XP_018027425.1">
    <property type="nucleotide sequence ID" value="XM_018171936.2"/>
</dbReference>
<dbReference type="AlphaFoldDB" id="A0A8B7PN68"/>
<keyword evidence="7" id="KW-0137">Centromere</keyword>
<evidence type="ECO:0000256" key="7">
    <source>
        <dbReference type="ARBA" id="ARBA00023328"/>
    </source>
</evidence>
<evidence type="ECO:0000256" key="5">
    <source>
        <dbReference type="ARBA" id="ARBA00022454"/>
    </source>
</evidence>
<feature type="compositionally biased region" description="Low complexity" evidence="8">
    <location>
        <begin position="86"/>
        <end position="97"/>
    </location>
</feature>
<accession>A0A8B7PN68</accession>
<dbReference type="GO" id="GO:0005634">
    <property type="term" value="C:nucleus"/>
    <property type="evidence" value="ECO:0007669"/>
    <property type="project" value="UniProtKB-SubCell"/>
</dbReference>
<dbReference type="PANTHER" id="PTHR31740">
    <property type="entry name" value="CENTROMERE PROTEIN L"/>
    <property type="match status" value="1"/>
</dbReference>
<evidence type="ECO:0000256" key="3">
    <source>
        <dbReference type="ARBA" id="ARBA00011060"/>
    </source>
</evidence>
<name>A0A8B7PN68_HYAAZ</name>
<evidence type="ECO:0000256" key="8">
    <source>
        <dbReference type="SAM" id="MobiDB-lite"/>
    </source>
</evidence>
<protein>
    <recommendedName>
        <fullName evidence="4">Centromere protein L</fullName>
    </recommendedName>
</protein>
<keyword evidence="5" id="KW-0158">Chromosome</keyword>
<feature type="compositionally biased region" description="Low complexity" evidence="8">
    <location>
        <begin position="13"/>
        <end position="24"/>
    </location>
</feature>
<evidence type="ECO:0000256" key="1">
    <source>
        <dbReference type="ARBA" id="ARBA00004123"/>
    </source>
</evidence>
<dbReference type="GO" id="GO:0000775">
    <property type="term" value="C:chromosome, centromeric region"/>
    <property type="evidence" value="ECO:0007669"/>
    <property type="project" value="UniProtKB-SubCell"/>
</dbReference>
<keyword evidence="6" id="KW-0539">Nucleus</keyword>
<dbReference type="OrthoDB" id="10523490at2759"/>
<dbReference type="PANTHER" id="PTHR31740:SF2">
    <property type="entry name" value="CENTROMERE PROTEIN L"/>
    <property type="match status" value="1"/>
</dbReference>
<evidence type="ECO:0000313" key="10">
    <source>
        <dbReference type="RefSeq" id="XP_018027425.1"/>
    </source>
</evidence>
<keyword evidence="9" id="KW-1185">Reference proteome</keyword>
<organism evidence="9 10">
    <name type="scientific">Hyalella azteca</name>
    <name type="common">Amphipod</name>
    <dbReference type="NCBI Taxonomy" id="294128"/>
    <lineage>
        <taxon>Eukaryota</taxon>
        <taxon>Metazoa</taxon>
        <taxon>Ecdysozoa</taxon>
        <taxon>Arthropoda</taxon>
        <taxon>Crustacea</taxon>
        <taxon>Multicrustacea</taxon>
        <taxon>Malacostraca</taxon>
        <taxon>Eumalacostraca</taxon>
        <taxon>Peracarida</taxon>
        <taxon>Amphipoda</taxon>
        <taxon>Senticaudata</taxon>
        <taxon>Talitrida</taxon>
        <taxon>Talitroidea</taxon>
        <taxon>Hyalellidae</taxon>
        <taxon>Hyalella</taxon>
    </lineage>
</organism>
<proteinExistence type="inferred from homology"/>
<reference evidence="10" key="1">
    <citation type="submission" date="2025-08" db="UniProtKB">
        <authorList>
            <consortium name="RefSeq"/>
        </authorList>
    </citation>
    <scope>IDENTIFICATION</scope>
    <source>
        <tissue evidence="10">Whole organism</tissue>
    </source>
</reference>
<evidence type="ECO:0000256" key="6">
    <source>
        <dbReference type="ARBA" id="ARBA00023242"/>
    </source>
</evidence>
<evidence type="ECO:0000313" key="9">
    <source>
        <dbReference type="Proteomes" id="UP000694843"/>
    </source>
</evidence>